<comment type="caution">
    <text evidence="3">The sequence shown here is derived from an EMBL/GenBank/DDBJ whole genome shotgun (WGS) entry which is preliminary data.</text>
</comment>
<dbReference type="InterPro" id="IPR016181">
    <property type="entry name" value="Acyl_CoA_acyltransferase"/>
</dbReference>
<evidence type="ECO:0000313" key="4">
    <source>
        <dbReference type="Proteomes" id="UP000622166"/>
    </source>
</evidence>
<sequence>MDHVDRAGVLAEFDRDVRQGARPDTPDARIDRVDGVVRLVTGEGHGGDSVLWSDLDEATADEAVAAQLRYFAGLGRAFEWKLYGHDRPADLGKRLRAAGFTPEPEETLMIADLSRVALDAEPPLLRVTDAAGVDMMAEVHARAFGRDSASMHRDLLARIAADPDTVAAVLALAGDRPVSAARMELVPGTRFAGLWGGGTVEDWRGRGIYRALVSYRARLAAELGYRYVQVDAGDMSRPVLERLGFVPLTTTTPYLSPPDTRGTPGTPGTGRADGP</sequence>
<protein>
    <recommendedName>
        <fullName evidence="2">N-acetyltransferase domain-containing protein</fullName>
    </recommendedName>
</protein>
<dbReference type="Proteomes" id="UP000622166">
    <property type="component" value="Unassembled WGS sequence"/>
</dbReference>
<reference evidence="3" key="1">
    <citation type="journal article" date="2014" name="Int. J. Syst. Evol. Microbiol.">
        <title>Complete genome sequence of Corynebacterium casei LMG S-19264T (=DSM 44701T), isolated from a smear-ripened cheese.</title>
        <authorList>
            <consortium name="US DOE Joint Genome Institute (JGI-PGF)"/>
            <person name="Walter F."/>
            <person name="Albersmeier A."/>
            <person name="Kalinowski J."/>
            <person name="Ruckert C."/>
        </authorList>
    </citation>
    <scope>NUCLEOTIDE SEQUENCE</scope>
    <source>
        <strain evidence="3">JCM 4815</strain>
    </source>
</reference>
<name>A0A918UFA2_9ACTN</name>
<evidence type="ECO:0000256" key="1">
    <source>
        <dbReference type="SAM" id="MobiDB-lite"/>
    </source>
</evidence>
<evidence type="ECO:0000259" key="2">
    <source>
        <dbReference type="PROSITE" id="PS51186"/>
    </source>
</evidence>
<dbReference type="EMBL" id="BMVW01000002">
    <property type="protein sequence ID" value="GGZ00802.1"/>
    <property type="molecule type" value="Genomic_DNA"/>
</dbReference>
<keyword evidence="4" id="KW-1185">Reference proteome</keyword>
<organism evidence="3 4">
    <name type="scientific">Streptomyces poonensis</name>
    <dbReference type="NCBI Taxonomy" id="68255"/>
    <lineage>
        <taxon>Bacteria</taxon>
        <taxon>Bacillati</taxon>
        <taxon>Actinomycetota</taxon>
        <taxon>Actinomycetes</taxon>
        <taxon>Kitasatosporales</taxon>
        <taxon>Streptomycetaceae</taxon>
        <taxon>Streptomyces</taxon>
    </lineage>
</organism>
<proteinExistence type="predicted"/>
<dbReference type="SUPFAM" id="SSF55729">
    <property type="entry name" value="Acyl-CoA N-acyltransferases (Nat)"/>
    <property type="match status" value="1"/>
</dbReference>
<gene>
    <name evidence="3" type="ORF">GCM10010365_19530</name>
</gene>
<reference evidence="3" key="2">
    <citation type="submission" date="2020-09" db="EMBL/GenBank/DDBJ databases">
        <authorList>
            <person name="Sun Q."/>
            <person name="Ohkuma M."/>
        </authorList>
    </citation>
    <scope>NUCLEOTIDE SEQUENCE</scope>
    <source>
        <strain evidence="3">JCM 4815</strain>
    </source>
</reference>
<feature type="region of interest" description="Disordered" evidence="1">
    <location>
        <begin position="251"/>
        <end position="275"/>
    </location>
</feature>
<dbReference type="Gene3D" id="3.40.630.30">
    <property type="match status" value="1"/>
</dbReference>
<feature type="compositionally biased region" description="Low complexity" evidence="1">
    <location>
        <begin position="251"/>
        <end position="264"/>
    </location>
</feature>
<dbReference type="PROSITE" id="PS51186">
    <property type="entry name" value="GNAT"/>
    <property type="match status" value="1"/>
</dbReference>
<dbReference type="InterPro" id="IPR000182">
    <property type="entry name" value="GNAT_dom"/>
</dbReference>
<feature type="compositionally biased region" description="Gly residues" evidence="1">
    <location>
        <begin position="265"/>
        <end position="275"/>
    </location>
</feature>
<dbReference type="Pfam" id="PF00583">
    <property type="entry name" value="Acetyltransf_1"/>
    <property type="match status" value="1"/>
</dbReference>
<evidence type="ECO:0000313" key="3">
    <source>
        <dbReference type="EMBL" id="GGZ00802.1"/>
    </source>
</evidence>
<dbReference type="AlphaFoldDB" id="A0A918UFA2"/>
<dbReference type="CDD" id="cd04301">
    <property type="entry name" value="NAT_SF"/>
    <property type="match status" value="1"/>
</dbReference>
<accession>A0A918UFA2</accession>
<dbReference type="GO" id="GO:0016747">
    <property type="term" value="F:acyltransferase activity, transferring groups other than amino-acyl groups"/>
    <property type="evidence" value="ECO:0007669"/>
    <property type="project" value="InterPro"/>
</dbReference>
<feature type="domain" description="N-acetyltransferase" evidence="2">
    <location>
        <begin position="123"/>
        <end position="260"/>
    </location>
</feature>